<sequence>MPATSDVYDIIRQAERKKQHQQEAKLYAEFVKWYFIEVTMDGNQLEEYPNSINLKLEMAYKNQEKDCQRIQNRSLYQQYVAKKKSIDAQNPSTVVNEKMLWHAVVHGNGVYFAAHASYSCRPTYSPPDPGTGQRHIYQCKVLTGEFAQGQSGMRVPPNKPSTSGAASHILYDSVVDDINKPGIFVIFNDTQAYPEYHIIFA</sequence>
<evidence type="ECO:0000313" key="7">
    <source>
        <dbReference type="EMBL" id="KAJ8320639.1"/>
    </source>
</evidence>
<evidence type="ECO:0000256" key="4">
    <source>
        <dbReference type="ARBA" id="ARBA00023027"/>
    </source>
</evidence>
<evidence type="ECO:0000313" key="8">
    <source>
        <dbReference type="Proteomes" id="UP001217089"/>
    </source>
</evidence>
<keyword evidence="3" id="KW-0808">Transferase</keyword>
<name>A0ABQ9FTS4_TEGGR</name>
<dbReference type="PANTHER" id="PTHR14453">
    <property type="entry name" value="PARP/ZINC FINGER CCCH TYPE DOMAIN CONTAINING PROTEIN"/>
    <property type="match status" value="1"/>
</dbReference>
<keyword evidence="5" id="KW-0539">Nucleus</keyword>
<evidence type="ECO:0000259" key="6">
    <source>
        <dbReference type="PROSITE" id="PS51059"/>
    </source>
</evidence>
<proteinExistence type="predicted"/>
<evidence type="ECO:0000256" key="5">
    <source>
        <dbReference type="ARBA" id="ARBA00023242"/>
    </source>
</evidence>
<comment type="subcellular location">
    <subcellularLocation>
        <location evidence="1">Nucleus</location>
    </subcellularLocation>
</comment>
<keyword evidence="4" id="KW-0520">NAD</keyword>
<dbReference type="Proteomes" id="UP001217089">
    <property type="component" value="Unassembled WGS sequence"/>
</dbReference>
<evidence type="ECO:0000256" key="3">
    <source>
        <dbReference type="ARBA" id="ARBA00022679"/>
    </source>
</evidence>
<feature type="domain" description="PARP catalytic" evidence="6">
    <location>
        <begin position="1"/>
        <end position="201"/>
    </location>
</feature>
<protein>
    <recommendedName>
        <fullName evidence="6">PARP catalytic domain-containing protein</fullName>
    </recommendedName>
</protein>
<gene>
    <name evidence="7" type="ORF">KUTeg_002226</name>
</gene>
<accession>A0ABQ9FTS4</accession>
<dbReference type="Gene3D" id="3.90.228.10">
    <property type="match status" value="1"/>
</dbReference>
<evidence type="ECO:0000256" key="2">
    <source>
        <dbReference type="ARBA" id="ARBA00022676"/>
    </source>
</evidence>
<reference evidence="7 8" key="1">
    <citation type="submission" date="2022-12" db="EMBL/GenBank/DDBJ databases">
        <title>Chromosome-level genome of Tegillarca granosa.</title>
        <authorList>
            <person name="Kim J."/>
        </authorList>
    </citation>
    <scope>NUCLEOTIDE SEQUENCE [LARGE SCALE GENOMIC DNA]</scope>
    <source>
        <strain evidence="7">Teg-2019</strain>
        <tissue evidence="7">Adductor muscle</tissue>
    </source>
</reference>
<dbReference type="InterPro" id="IPR052056">
    <property type="entry name" value="Mono-ARTD/PARP"/>
</dbReference>
<dbReference type="PANTHER" id="PTHR14453:SF67">
    <property type="entry name" value="POLY [ADP-RIBOSE] POLYMERASE"/>
    <property type="match status" value="1"/>
</dbReference>
<keyword evidence="2" id="KW-0328">Glycosyltransferase</keyword>
<dbReference type="PROSITE" id="PS51059">
    <property type="entry name" value="PARP_CATALYTIC"/>
    <property type="match status" value="1"/>
</dbReference>
<dbReference type="InterPro" id="IPR012317">
    <property type="entry name" value="Poly(ADP-ribose)pol_cat_dom"/>
</dbReference>
<dbReference type="SUPFAM" id="SSF56399">
    <property type="entry name" value="ADP-ribosylation"/>
    <property type="match status" value="1"/>
</dbReference>
<evidence type="ECO:0000256" key="1">
    <source>
        <dbReference type="ARBA" id="ARBA00004123"/>
    </source>
</evidence>
<dbReference type="EMBL" id="JARBDR010000141">
    <property type="protein sequence ID" value="KAJ8320639.1"/>
    <property type="molecule type" value="Genomic_DNA"/>
</dbReference>
<keyword evidence="8" id="KW-1185">Reference proteome</keyword>
<comment type="caution">
    <text evidence="7">The sequence shown here is derived from an EMBL/GenBank/DDBJ whole genome shotgun (WGS) entry which is preliminary data.</text>
</comment>
<organism evidence="7 8">
    <name type="scientific">Tegillarca granosa</name>
    <name type="common">Malaysian cockle</name>
    <name type="synonym">Anadara granosa</name>
    <dbReference type="NCBI Taxonomy" id="220873"/>
    <lineage>
        <taxon>Eukaryota</taxon>
        <taxon>Metazoa</taxon>
        <taxon>Spiralia</taxon>
        <taxon>Lophotrochozoa</taxon>
        <taxon>Mollusca</taxon>
        <taxon>Bivalvia</taxon>
        <taxon>Autobranchia</taxon>
        <taxon>Pteriomorphia</taxon>
        <taxon>Arcoida</taxon>
        <taxon>Arcoidea</taxon>
        <taxon>Arcidae</taxon>
        <taxon>Tegillarca</taxon>
    </lineage>
</organism>
<dbReference type="Gene3D" id="3.30.720.50">
    <property type="match status" value="1"/>
</dbReference>
<dbReference type="InterPro" id="IPR037197">
    <property type="entry name" value="WWE_dom_sf"/>
</dbReference>